<sequence>MLKNSGFTWDDNKKMIQCERSQYEAHCKKHPEARGLYDVAFPYFDALSTIYGNDIATGEGAEGIDEAVGNLEQELATGYASSSVKRRRTSGKEKSGSSDPLLDMLNEVQGDLKGVAMNVGKMTAVMEREAELQEKIKG</sequence>
<organism evidence="1">
    <name type="scientific">Zea mays</name>
    <name type="common">Maize</name>
    <dbReference type="NCBI Taxonomy" id="4577"/>
    <lineage>
        <taxon>Eukaryota</taxon>
        <taxon>Viridiplantae</taxon>
        <taxon>Streptophyta</taxon>
        <taxon>Embryophyta</taxon>
        <taxon>Tracheophyta</taxon>
        <taxon>Spermatophyta</taxon>
        <taxon>Magnoliopsida</taxon>
        <taxon>Liliopsida</taxon>
        <taxon>Poales</taxon>
        <taxon>Poaceae</taxon>
        <taxon>PACMAD clade</taxon>
        <taxon>Panicoideae</taxon>
        <taxon>Andropogonodae</taxon>
        <taxon>Andropogoneae</taxon>
        <taxon>Tripsacinae</taxon>
        <taxon>Zea</taxon>
    </lineage>
</organism>
<dbReference type="ExpressionAtlas" id="A0A1D6P8M9">
    <property type="expression patterns" value="baseline"/>
</dbReference>
<dbReference type="EMBL" id="CM000785">
    <property type="protein sequence ID" value="AQL06156.1"/>
    <property type="molecule type" value="Genomic_DNA"/>
</dbReference>
<dbReference type="PANTHER" id="PTHR46250:SF19">
    <property type="entry name" value="MYB_SANT-LIKE DOMAIN-CONTAINING PROTEIN"/>
    <property type="match status" value="1"/>
</dbReference>
<accession>A0A1D6P8M9</accession>
<proteinExistence type="predicted"/>
<gene>
    <name evidence="1" type="ORF">ZEAMMB73_Zm00001d047320</name>
</gene>
<name>A0A1D6P8M9_MAIZE</name>
<reference evidence="1" key="1">
    <citation type="submission" date="2015-12" db="EMBL/GenBank/DDBJ databases">
        <title>Update maize B73 reference genome by single molecule sequencing technologies.</title>
        <authorList>
            <consortium name="Maize Genome Sequencing Project"/>
            <person name="Ware D."/>
        </authorList>
    </citation>
    <scope>NUCLEOTIDE SEQUENCE</scope>
    <source>
        <tissue evidence="1">Seedling</tissue>
    </source>
</reference>
<evidence type="ECO:0000313" key="1">
    <source>
        <dbReference type="EMBL" id="AQL06156.1"/>
    </source>
</evidence>
<evidence type="ECO:0008006" key="2">
    <source>
        <dbReference type="Google" id="ProtNLM"/>
    </source>
</evidence>
<protein>
    <recommendedName>
        <fullName evidence="2">Myb/SANT-like domain-containing protein</fullName>
    </recommendedName>
</protein>
<dbReference type="AlphaFoldDB" id="A0A1D6P8M9"/>
<dbReference type="InParanoid" id="A0A1D6P8M9"/>
<dbReference type="PANTHER" id="PTHR46250">
    <property type="entry name" value="MYB/SANT-LIKE DNA-BINDING DOMAIN PROTEIN-RELATED"/>
    <property type="match status" value="1"/>
</dbReference>